<name>A0ABY4YS34_9MICO</name>
<feature type="signal peptide" evidence="5">
    <location>
        <begin position="1"/>
        <end position="22"/>
    </location>
</feature>
<dbReference type="PANTHER" id="PTHR33376">
    <property type="match status" value="1"/>
</dbReference>
<dbReference type="NCBIfam" id="NF037995">
    <property type="entry name" value="TRAP_S1"/>
    <property type="match status" value="1"/>
</dbReference>
<dbReference type="InterPro" id="IPR038404">
    <property type="entry name" value="TRAP_DctP_sf"/>
</dbReference>
<keyword evidence="3" id="KW-0813">Transport</keyword>
<comment type="similarity">
    <text evidence="2">Belongs to the bacterial solute-binding protein 7 family.</text>
</comment>
<organism evidence="6 7">
    <name type="scientific">Ornithinimicrobium faecis</name>
    <dbReference type="NCBI Taxonomy" id="2934158"/>
    <lineage>
        <taxon>Bacteria</taxon>
        <taxon>Bacillati</taxon>
        <taxon>Actinomycetota</taxon>
        <taxon>Actinomycetes</taxon>
        <taxon>Micrococcales</taxon>
        <taxon>Ornithinimicrobiaceae</taxon>
        <taxon>Ornithinimicrobium</taxon>
    </lineage>
</organism>
<dbReference type="Gene3D" id="3.40.190.170">
    <property type="entry name" value="Bacterial extracellular solute-binding protein, family 7"/>
    <property type="match status" value="1"/>
</dbReference>
<protein>
    <submittedName>
        <fullName evidence="6">TRAP transporter substrate-binding protein</fullName>
    </submittedName>
</protein>
<evidence type="ECO:0000313" key="6">
    <source>
        <dbReference type="EMBL" id="USQ79173.1"/>
    </source>
</evidence>
<comment type="subcellular location">
    <subcellularLocation>
        <location evidence="1">Cell envelope</location>
    </subcellularLocation>
</comment>
<dbReference type="EMBL" id="CP099489">
    <property type="protein sequence ID" value="USQ79173.1"/>
    <property type="molecule type" value="Genomic_DNA"/>
</dbReference>
<dbReference type="NCBIfam" id="TIGR00787">
    <property type="entry name" value="dctP"/>
    <property type="match status" value="1"/>
</dbReference>
<reference evidence="6" key="1">
    <citation type="submission" date="2022-06" db="EMBL/GenBank/DDBJ databases">
        <title>Ornithinimicrobium HY1793.</title>
        <authorList>
            <person name="Huang Y."/>
        </authorList>
    </citation>
    <scope>NUCLEOTIDE SEQUENCE</scope>
    <source>
        <strain evidence="6">HY1793</strain>
    </source>
</reference>
<dbReference type="PANTHER" id="PTHR33376:SF4">
    <property type="entry name" value="SIALIC ACID-BINDING PERIPLASMIC PROTEIN SIAP"/>
    <property type="match status" value="1"/>
</dbReference>
<dbReference type="Proteomes" id="UP001056455">
    <property type="component" value="Chromosome"/>
</dbReference>
<keyword evidence="7" id="KW-1185">Reference proteome</keyword>
<evidence type="ECO:0000256" key="5">
    <source>
        <dbReference type="SAM" id="SignalP"/>
    </source>
</evidence>
<evidence type="ECO:0000256" key="2">
    <source>
        <dbReference type="ARBA" id="ARBA00009023"/>
    </source>
</evidence>
<dbReference type="PIRSF" id="PIRSF006470">
    <property type="entry name" value="DctB"/>
    <property type="match status" value="1"/>
</dbReference>
<evidence type="ECO:0000256" key="3">
    <source>
        <dbReference type="ARBA" id="ARBA00022448"/>
    </source>
</evidence>
<dbReference type="RefSeq" id="WP_252592088.1">
    <property type="nucleotide sequence ID" value="NZ_CP099489.1"/>
</dbReference>
<sequence>MKNKIALVSALAAGTLVMTACSGDGEDGGAAGEEIHWRLGHSYGPESLENRSAERLADNLEKASDGKITVEIFPSSQLGSWEEMQEQMEVGSVDIVIESIGSVERYTDLAGIEGVPFLYEDADHYFETWDSDLGDEIMQAIKEDSGFLLTGAIYRGPRILNSTMPINNLADAEGLKIRVPNQETYIQTWQALGTAPTPLSFNEVFSGLEQGAIEAQENPVNVARFNSFYEVAPYIANTNHLYGSNHFQLWGETYDGWDEETRAMYDEAVDEVSTWSREVALEELDDNVAFLEENGVTFADVDRTEWVEATLDIVDSADPKVQEWVAQIREG</sequence>
<dbReference type="InterPro" id="IPR018389">
    <property type="entry name" value="DctP_fam"/>
</dbReference>
<dbReference type="Pfam" id="PF03480">
    <property type="entry name" value="DctP"/>
    <property type="match status" value="1"/>
</dbReference>
<evidence type="ECO:0000313" key="7">
    <source>
        <dbReference type="Proteomes" id="UP001056455"/>
    </source>
</evidence>
<dbReference type="CDD" id="cd13603">
    <property type="entry name" value="PBP2_TRAP_Siap_TeaA_like"/>
    <property type="match status" value="1"/>
</dbReference>
<dbReference type="PROSITE" id="PS51257">
    <property type="entry name" value="PROKAR_LIPOPROTEIN"/>
    <property type="match status" value="1"/>
</dbReference>
<gene>
    <name evidence="6" type="ORF">NF556_16350</name>
</gene>
<keyword evidence="4 5" id="KW-0732">Signal</keyword>
<dbReference type="InterPro" id="IPR004682">
    <property type="entry name" value="TRAP_DctP"/>
</dbReference>
<proteinExistence type="inferred from homology"/>
<feature type="chain" id="PRO_5045346460" evidence="5">
    <location>
        <begin position="23"/>
        <end position="331"/>
    </location>
</feature>
<evidence type="ECO:0000256" key="4">
    <source>
        <dbReference type="ARBA" id="ARBA00022729"/>
    </source>
</evidence>
<evidence type="ECO:0000256" key="1">
    <source>
        <dbReference type="ARBA" id="ARBA00004196"/>
    </source>
</evidence>
<accession>A0ABY4YS34</accession>